<comment type="subunit">
    <text evidence="2">Heterodimer of SbcC and SbcD.</text>
</comment>
<dbReference type="Gene3D" id="3.40.50.300">
    <property type="entry name" value="P-loop containing nucleotide triphosphate hydrolases"/>
    <property type="match status" value="1"/>
</dbReference>
<dbReference type="Pfam" id="PF13476">
    <property type="entry name" value="AAA_23"/>
    <property type="match status" value="1"/>
</dbReference>
<sequence>MIIRSLGVKGFRGYQEYRHFEFGMINEIEGGNRRGKSSIMEAISFGLAGVDKYGKERCADRLMNDKGNEMVISIELESDGKIYEIERHVTRMKSKMDTRIYINRLQGSQDQIDQIIGNKRRFLISFLPQFLLTMSDKEMETEFVSLIPLPRDKDVYAELEEENSDSIEVLKGVPLIDPRVFISKESEELKQLKEELIRLEGKEEEIREALSAEIPDEIPVDMTEINGLKEAIKAIEGLKPVPTNISDLQNKRQSLLGEYKALQSGLVFEEDHFITCENCGHEINLNAEQAKKNEEITKKMVDIQAEGKKIASEIESIQTADQKAADEFKSANDASLAELRAELKQLESNLEVTQKHNLEVKVLHENRKKAKGRQNSVRDDKTRIAQAIEKAEARIKAAKAFNIKRCEMQMEDVQKHLNRASIRLFEVVRSTGEIKPAFKAEFDGKPIRVLSTSEEMLCFLEFSKLFRTFSKADFPVFIDWAESIEEIPEQHTQTFIARMIPFTELEVKEGVVNA</sequence>
<evidence type="ECO:0000256" key="1">
    <source>
        <dbReference type="ARBA" id="ARBA00006930"/>
    </source>
</evidence>
<dbReference type="PANTHER" id="PTHR32114">
    <property type="entry name" value="ABC TRANSPORTER ABCH.3"/>
    <property type="match status" value="1"/>
</dbReference>
<evidence type="ECO:0000256" key="3">
    <source>
        <dbReference type="ARBA" id="ARBA00013368"/>
    </source>
</evidence>
<gene>
    <name evidence="6" type="ORF">GCM10010913_04960</name>
</gene>
<keyword evidence="7" id="KW-1185">Reference proteome</keyword>
<dbReference type="RefSeq" id="WP_120462573.1">
    <property type="nucleotide sequence ID" value="NZ_BMIW01000003.1"/>
</dbReference>
<dbReference type="SUPFAM" id="SSF52540">
    <property type="entry name" value="P-loop containing nucleoside triphosphate hydrolases"/>
    <property type="match status" value="1"/>
</dbReference>
<reference evidence="7" key="1">
    <citation type="journal article" date="2019" name="Int. J. Syst. Evol. Microbiol.">
        <title>The Global Catalogue of Microorganisms (GCM) 10K type strain sequencing project: providing services to taxonomists for standard genome sequencing and annotation.</title>
        <authorList>
            <consortium name="The Broad Institute Genomics Platform"/>
            <consortium name="The Broad Institute Genome Sequencing Center for Infectious Disease"/>
            <person name="Wu L."/>
            <person name="Ma J."/>
        </authorList>
    </citation>
    <scope>NUCLEOTIDE SEQUENCE [LARGE SCALE GENOMIC DNA]</scope>
    <source>
        <strain evidence="7">CGMCC 1.15420</strain>
    </source>
</reference>
<comment type="caution">
    <text evidence="6">The sequence shown here is derived from an EMBL/GenBank/DDBJ whole genome shotgun (WGS) entry which is preliminary data.</text>
</comment>
<organism evidence="6 7">
    <name type="scientific">Paenibacillus aceti</name>
    <dbReference type="NCBI Taxonomy" id="1820010"/>
    <lineage>
        <taxon>Bacteria</taxon>
        <taxon>Bacillati</taxon>
        <taxon>Bacillota</taxon>
        <taxon>Bacilli</taxon>
        <taxon>Bacillales</taxon>
        <taxon>Paenibacillaceae</taxon>
        <taxon>Paenibacillus</taxon>
    </lineage>
</organism>
<evidence type="ECO:0000259" key="5">
    <source>
        <dbReference type="Pfam" id="PF13476"/>
    </source>
</evidence>
<name>A0ABQ1VP96_9BACL</name>
<dbReference type="Proteomes" id="UP000608420">
    <property type="component" value="Unassembled WGS sequence"/>
</dbReference>
<proteinExistence type="inferred from homology"/>
<feature type="coiled-coil region" evidence="4">
    <location>
        <begin position="286"/>
        <end position="356"/>
    </location>
</feature>
<accession>A0ABQ1VP96</accession>
<evidence type="ECO:0000313" key="7">
    <source>
        <dbReference type="Proteomes" id="UP000608420"/>
    </source>
</evidence>
<protein>
    <recommendedName>
        <fullName evidence="3">Nuclease SbcCD subunit C</fullName>
    </recommendedName>
</protein>
<dbReference type="InterPro" id="IPR038729">
    <property type="entry name" value="Rad50/SbcC_AAA"/>
</dbReference>
<dbReference type="InterPro" id="IPR027417">
    <property type="entry name" value="P-loop_NTPase"/>
</dbReference>
<evidence type="ECO:0000313" key="6">
    <source>
        <dbReference type="EMBL" id="GGF86473.1"/>
    </source>
</evidence>
<feature type="coiled-coil region" evidence="4">
    <location>
        <begin position="182"/>
        <end position="212"/>
    </location>
</feature>
<comment type="similarity">
    <text evidence="1">Belongs to the SMC family. SbcC subfamily.</text>
</comment>
<keyword evidence="4" id="KW-0175">Coiled coil</keyword>
<feature type="domain" description="Rad50/SbcC-type AAA" evidence="5">
    <location>
        <begin position="6"/>
        <end position="233"/>
    </location>
</feature>
<evidence type="ECO:0000256" key="4">
    <source>
        <dbReference type="SAM" id="Coils"/>
    </source>
</evidence>
<dbReference type="EMBL" id="BMIW01000003">
    <property type="protein sequence ID" value="GGF86473.1"/>
    <property type="molecule type" value="Genomic_DNA"/>
</dbReference>
<evidence type="ECO:0000256" key="2">
    <source>
        <dbReference type="ARBA" id="ARBA00011322"/>
    </source>
</evidence>
<dbReference type="PANTHER" id="PTHR32114:SF2">
    <property type="entry name" value="ABC TRANSPORTER ABCH.3"/>
    <property type="match status" value="1"/>
</dbReference>